<sequence length="274" mass="31089">MKIKDLLGILLFCVVLRAACTLLIVSRYPENEYHLDLIFQAGTEILFILLCKLLMKISFQEIKNIVGHAIGIKEVVLAMAVGVILILFTLGENGIEALIVAQFNPQKVFEIWNFRTTAGEVYPLFSLNVLSFLAVSCLVAPICEELFFRGFLLRALLEKKSLHSALIINCSIFTILHFSHEYYVSTFVFSLFLCCAYLITKSIVFCGVAHSTFNFLALMQNYSLNKYFVRSIDDVASLSSWTLEISSFVASSLVISYLFFRFMKNCDAALRWKE</sequence>
<feature type="transmembrane region" description="Helical" evidence="1">
    <location>
        <begin position="75"/>
        <end position="101"/>
    </location>
</feature>
<keyword evidence="1" id="KW-1133">Transmembrane helix</keyword>
<evidence type="ECO:0000313" key="4">
    <source>
        <dbReference type="Proteomes" id="UP000484875"/>
    </source>
</evidence>
<feature type="transmembrane region" description="Helical" evidence="1">
    <location>
        <begin position="238"/>
        <end position="260"/>
    </location>
</feature>
<evidence type="ECO:0000259" key="2">
    <source>
        <dbReference type="Pfam" id="PF02517"/>
    </source>
</evidence>
<protein>
    <submittedName>
        <fullName evidence="3">CPBP family intramembrane metalloprotease</fullName>
    </submittedName>
</protein>
<keyword evidence="3" id="KW-0378">Hydrolase</keyword>
<dbReference type="InterPro" id="IPR003675">
    <property type="entry name" value="Rce1/LyrA-like_dom"/>
</dbReference>
<feature type="transmembrane region" description="Helical" evidence="1">
    <location>
        <begin position="186"/>
        <end position="217"/>
    </location>
</feature>
<dbReference type="AlphaFoldDB" id="A0A845HKP5"/>
<keyword evidence="3" id="KW-0645">Protease</keyword>
<accession>A0A845HKP5</accession>
<dbReference type="EMBL" id="WWCV01000015">
    <property type="protein sequence ID" value="MYN17166.1"/>
    <property type="molecule type" value="Genomic_DNA"/>
</dbReference>
<comment type="caution">
    <text evidence="3">The sequence shown here is derived from an EMBL/GenBank/DDBJ whole genome shotgun (WGS) entry which is preliminary data.</text>
</comment>
<reference evidence="3 4" key="1">
    <citation type="submission" date="2019-12" db="EMBL/GenBank/DDBJ databases">
        <title>Novel species isolated from a subtropical stream in China.</title>
        <authorList>
            <person name="Lu H."/>
        </authorList>
    </citation>
    <scope>NUCLEOTIDE SEQUENCE [LARGE SCALE GENOMIC DNA]</scope>
    <source>
        <strain evidence="3 4">FT107W</strain>
    </source>
</reference>
<name>A0A845HKP5_9BURK</name>
<dbReference type="GO" id="GO:0006508">
    <property type="term" value="P:proteolysis"/>
    <property type="evidence" value="ECO:0007669"/>
    <property type="project" value="UniProtKB-KW"/>
</dbReference>
<keyword evidence="1" id="KW-0812">Transmembrane</keyword>
<feature type="transmembrane region" description="Helical" evidence="1">
    <location>
        <begin position="162"/>
        <end position="180"/>
    </location>
</feature>
<dbReference type="GO" id="GO:0080120">
    <property type="term" value="P:CAAX-box protein maturation"/>
    <property type="evidence" value="ECO:0007669"/>
    <property type="project" value="UniProtKB-ARBA"/>
</dbReference>
<dbReference type="PANTHER" id="PTHR43592">
    <property type="entry name" value="CAAX AMINO TERMINAL PROTEASE"/>
    <property type="match status" value="1"/>
</dbReference>
<keyword evidence="4" id="KW-1185">Reference proteome</keyword>
<evidence type="ECO:0000256" key="1">
    <source>
        <dbReference type="SAM" id="Phobius"/>
    </source>
</evidence>
<gene>
    <name evidence="3" type="ORF">GTP81_10420</name>
</gene>
<dbReference type="PANTHER" id="PTHR43592:SF15">
    <property type="entry name" value="CAAX AMINO TERMINAL PROTEASE FAMILY PROTEIN"/>
    <property type="match status" value="1"/>
</dbReference>
<dbReference type="GO" id="GO:0004175">
    <property type="term" value="F:endopeptidase activity"/>
    <property type="evidence" value="ECO:0007669"/>
    <property type="project" value="UniProtKB-ARBA"/>
</dbReference>
<keyword evidence="1" id="KW-0472">Membrane</keyword>
<evidence type="ECO:0000313" key="3">
    <source>
        <dbReference type="EMBL" id="MYN17166.1"/>
    </source>
</evidence>
<dbReference type="RefSeq" id="WP_161089816.1">
    <property type="nucleotide sequence ID" value="NZ_WWCV01000015.1"/>
</dbReference>
<dbReference type="Proteomes" id="UP000484875">
    <property type="component" value="Unassembled WGS sequence"/>
</dbReference>
<feature type="domain" description="CAAX prenyl protease 2/Lysostaphin resistance protein A-like" evidence="2">
    <location>
        <begin position="128"/>
        <end position="216"/>
    </location>
</feature>
<organism evidence="3 4">
    <name type="scientific">Duganella vulcania</name>
    <dbReference type="NCBI Taxonomy" id="2692166"/>
    <lineage>
        <taxon>Bacteria</taxon>
        <taxon>Pseudomonadati</taxon>
        <taxon>Pseudomonadota</taxon>
        <taxon>Betaproteobacteria</taxon>
        <taxon>Burkholderiales</taxon>
        <taxon>Oxalobacteraceae</taxon>
        <taxon>Telluria group</taxon>
        <taxon>Duganella</taxon>
    </lineage>
</organism>
<proteinExistence type="predicted"/>
<dbReference type="Pfam" id="PF02517">
    <property type="entry name" value="Rce1-like"/>
    <property type="match status" value="1"/>
</dbReference>
<feature type="transmembrane region" description="Helical" evidence="1">
    <location>
        <begin position="121"/>
        <end position="142"/>
    </location>
</feature>
<dbReference type="GO" id="GO:0008237">
    <property type="term" value="F:metallopeptidase activity"/>
    <property type="evidence" value="ECO:0007669"/>
    <property type="project" value="UniProtKB-KW"/>
</dbReference>
<keyword evidence="3" id="KW-0482">Metalloprotease</keyword>